<sequence length="91" mass="9943">MCRTACKGCTCFDDSFLFGSGCSGVSFNSIATFFPSTKAKNTAPTTSNNFFIMYPLLCFISCLHCIWKRLDKLSNEMTIPLHCCNGSGGVM</sequence>
<dbReference type="Proteomes" id="UP000002527">
    <property type="component" value="Chromosome"/>
</dbReference>
<dbReference type="KEGG" id="bca:BCE_4745"/>
<dbReference type="EMBL" id="AE017194">
    <property type="protein sequence ID" value="AAS43646.1"/>
    <property type="molecule type" value="Genomic_DNA"/>
</dbReference>
<evidence type="ECO:0000256" key="1">
    <source>
        <dbReference type="SAM" id="Phobius"/>
    </source>
</evidence>
<organism evidence="2 3">
    <name type="scientific">Bacillus cereus (strain ATCC 10987 / NRS 248)</name>
    <dbReference type="NCBI Taxonomy" id="222523"/>
    <lineage>
        <taxon>Bacteria</taxon>
        <taxon>Bacillati</taxon>
        <taxon>Bacillota</taxon>
        <taxon>Bacilli</taxon>
        <taxon>Bacillales</taxon>
        <taxon>Bacillaceae</taxon>
        <taxon>Bacillus</taxon>
        <taxon>Bacillus cereus group</taxon>
    </lineage>
</organism>
<dbReference type="HOGENOM" id="CLU_2420705_0_0_9"/>
<protein>
    <submittedName>
        <fullName evidence="2">Uncharacterized protein</fullName>
    </submittedName>
</protein>
<evidence type="ECO:0000313" key="3">
    <source>
        <dbReference type="Proteomes" id="UP000002527"/>
    </source>
</evidence>
<dbReference type="AlphaFoldDB" id="Q72ZC3"/>
<evidence type="ECO:0000313" key="2">
    <source>
        <dbReference type="EMBL" id="AAS43646.1"/>
    </source>
</evidence>
<name>Q72ZC3_BACC1</name>
<feature type="transmembrane region" description="Helical" evidence="1">
    <location>
        <begin position="50"/>
        <end position="67"/>
    </location>
</feature>
<accession>Q72ZC3</accession>
<gene>
    <name evidence="2" type="ordered locus">BCE_4745</name>
</gene>
<keyword evidence="1" id="KW-0812">Transmembrane</keyword>
<keyword evidence="1" id="KW-0472">Membrane</keyword>
<reference evidence="2 3" key="1">
    <citation type="journal article" date="2004" name="Nucleic Acids Res.">
        <title>The genome sequence of Bacillus cereus ATCC 10987 reveals metabolic adaptations and a large plasmid related to Bacillus anthracis pXO1.</title>
        <authorList>
            <person name="Rasko D.A."/>
            <person name="Ravel J."/>
            <person name="Okstad O.A."/>
            <person name="Helgason E."/>
            <person name="Cer R.Z."/>
            <person name="Jiang L."/>
            <person name="Shores K.A."/>
            <person name="Fouts D.E."/>
            <person name="Tourasse N.J."/>
            <person name="Angiuoli S.V."/>
            <person name="Kolonay J."/>
            <person name="Nelson W.C."/>
            <person name="Kolsto A.-B."/>
            <person name="Fraser C.M."/>
            <person name="Read T.D."/>
        </authorList>
    </citation>
    <scope>NUCLEOTIDE SEQUENCE [LARGE SCALE GENOMIC DNA]</scope>
    <source>
        <strain evidence="3">ATCC 10987 / NRS 248</strain>
    </source>
</reference>
<proteinExistence type="predicted"/>
<keyword evidence="1" id="KW-1133">Transmembrane helix</keyword>